<gene>
    <name evidence="2" type="ORF">F7O44_24295</name>
</gene>
<feature type="compositionally biased region" description="Low complexity" evidence="1">
    <location>
        <begin position="59"/>
        <end position="69"/>
    </location>
</feature>
<dbReference type="AlphaFoldDB" id="A0A7K3MCS5"/>
<dbReference type="Proteomes" id="UP000460435">
    <property type="component" value="Unassembled WGS sequence"/>
</dbReference>
<feature type="compositionally biased region" description="Acidic residues" evidence="1">
    <location>
        <begin position="70"/>
        <end position="82"/>
    </location>
</feature>
<dbReference type="PROSITE" id="PS51257">
    <property type="entry name" value="PROKAR_LIPOPROTEIN"/>
    <property type="match status" value="1"/>
</dbReference>
<organism evidence="2 3">
    <name type="scientific">Phytoactinopolyspora mesophila</name>
    <dbReference type="NCBI Taxonomy" id="2650750"/>
    <lineage>
        <taxon>Bacteria</taxon>
        <taxon>Bacillati</taxon>
        <taxon>Actinomycetota</taxon>
        <taxon>Actinomycetes</taxon>
        <taxon>Jiangellales</taxon>
        <taxon>Jiangellaceae</taxon>
        <taxon>Phytoactinopolyspora</taxon>
    </lineage>
</organism>
<evidence type="ECO:0000313" key="2">
    <source>
        <dbReference type="EMBL" id="NDL60198.1"/>
    </source>
</evidence>
<feature type="compositionally biased region" description="Low complexity" evidence="1">
    <location>
        <begin position="28"/>
        <end position="47"/>
    </location>
</feature>
<evidence type="ECO:0000313" key="3">
    <source>
        <dbReference type="Proteomes" id="UP000460435"/>
    </source>
</evidence>
<evidence type="ECO:0000256" key="1">
    <source>
        <dbReference type="SAM" id="MobiDB-lite"/>
    </source>
</evidence>
<dbReference type="EMBL" id="WLZY01000010">
    <property type="protein sequence ID" value="NDL60198.1"/>
    <property type="molecule type" value="Genomic_DNA"/>
</dbReference>
<proteinExistence type="predicted"/>
<reference evidence="2 3" key="1">
    <citation type="submission" date="2019-11" db="EMBL/GenBank/DDBJ databases">
        <authorList>
            <person name="Li X.-J."/>
            <person name="Feng X.-M."/>
        </authorList>
    </citation>
    <scope>NUCLEOTIDE SEQUENCE [LARGE SCALE GENOMIC DNA]</scope>
    <source>
        <strain evidence="2 3">XMNu-373</strain>
    </source>
</reference>
<comment type="caution">
    <text evidence="2">The sequence shown here is derived from an EMBL/GenBank/DDBJ whole genome shotgun (WGS) entry which is preliminary data.</text>
</comment>
<feature type="region of interest" description="Disordered" evidence="1">
    <location>
        <begin position="25"/>
        <end position="82"/>
    </location>
</feature>
<dbReference type="RefSeq" id="WP_162452901.1">
    <property type="nucleotide sequence ID" value="NZ_WLZY01000010.1"/>
</dbReference>
<accession>A0A7K3MCS5</accession>
<sequence length="220" mass="23884">MSGTGYRAIVLTGITVCVLTGCTNNSEPDSTTPISTQTPPTATPTFADPDEPVGPPLTAPTQETATPDETTPEAELESEEDLASGAAELAILDFHTVMDRLFSDPELELEELDEVAMGQAWISVHESVQDARAAGRIRTGESTVHGFEVIDHDLDPDQPEEGVAPRRIVVRGCLVTHNGDEVYFQYLLHDTSGSEDYHWRVVVDEPVFTDDDPPEPEPCP</sequence>
<protein>
    <submittedName>
        <fullName evidence="2">Uncharacterized protein</fullName>
    </submittedName>
</protein>
<keyword evidence="3" id="KW-1185">Reference proteome</keyword>
<name>A0A7K3MCS5_9ACTN</name>